<protein>
    <submittedName>
        <fullName evidence="2">DUF3380 domain-containing protein</fullName>
    </submittedName>
</protein>
<evidence type="ECO:0000313" key="3">
    <source>
        <dbReference type="Proteomes" id="UP000253940"/>
    </source>
</evidence>
<reference evidence="2 3" key="1">
    <citation type="submission" date="2018-07" db="EMBL/GenBank/DDBJ databases">
        <title>Genome sequencing of Moraxellaceae gen. HYN0046.</title>
        <authorList>
            <person name="Kim M."/>
            <person name="Yi H."/>
        </authorList>
    </citation>
    <scope>NUCLEOTIDE SEQUENCE [LARGE SCALE GENOMIC DNA]</scope>
    <source>
        <strain evidence="2 3">HYN0046</strain>
    </source>
</reference>
<name>A0A345P6A4_9GAMM</name>
<accession>A0A345P6A4</accession>
<dbReference type="InterPro" id="IPR024408">
    <property type="entry name" value="Muramidase"/>
</dbReference>
<dbReference type="AlphaFoldDB" id="A0A345P6A4"/>
<dbReference type="EMBL" id="CP031222">
    <property type="protein sequence ID" value="AXI02813.1"/>
    <property type="molecule type" value="Genomic_DNA"/>
</dbReference>
<keyword evidence="3" id="KW-1185">Reference proteome</keyword>
<sequence>MYKDEASQLDAMIRYIKVNKLVSSLNRHDWAGFARSYNGPDFAKNQYDLKLLQAYKFIK</sequence>
<proteinExistence type="predicted"/>
<dbReference type="KEGG" id="mbah:HYN46_08175"/>
<feature type="domain" description="N-acetylmuramidase" evidence="1">
    <location>
        <begin position="1"/>
        <end position="56"/>
    </location>
</feature>
<dbReference type="Pfam" id="PF11860">
    <property type="entry name" value="Muramidase"/>
    <property type="match status" value="1"/>
</dbReference>
<dbReference type="OrthoDB" id="1523598at2"/>
<gene>
    <name evidence="2" type="ORF">HYN46_08175</name>
</gene>
<evidence type="ECO:0000313" key="2">
    <source>
        <dbReference type="EMBL" id="AXI02813.1"/>
    </source>
</evidence>
<evidence type="ECO:0000259" key="1">
    <source>
        <dbReference type="Pfam" id="PF11860"/>
    </source>
</evidence>
<organism evidence="2 3">
    <name type="scientific">Aquirhabdus parva</name>
    <dbReference type="NCBI Taxonomy" id="2283318"/>
    <lineage>
        <taxon>Bacteria</taxon>
        <taxon>Pseudomonadati</taxon>
        <taxon>Pseudomonadota</taxon>
        <taxon>Gammaproteobacteria</taxon>
        <taxon>Moraxellales</taxon>
        <taxon>Moraxellaceae</taxon>
        <taxon>Aquirhabdus</taxon>
    </lineage>
</organism>
<dbReference type="Proteomes" id="UP000253940">
    <property type="component" value="Chromosome"/>
</dbReference>